<evidence type="ECO:0000256" key="2">
    <source>
        <dbReference type="PIRSR" id="PIRSR005211-1"/>
    </source>
</evidence>
<evidence type="ECO:0000313" key="3">
    <source>
        <dbReference type="EMBL" id="HCM31636.1"/>
    </source>
</evidence>
<dbReference type="InterPro" id="IPR012020">
    <property type="entry name" value="ABHD4"/>
</dbReference>
<dbReference type="InterPro" id="IPR050960">
    <property type="entry name" value="AB_hydrolase_4_sf"/>
</dbReference>
<evidence type="ECO:0000256" key="1">
    <source>
        <dbReference type="ARBA" id="ARBA00010884"/>
    </source>
</evidence>
<dbReference type="AlphaFoldDB" id="A0A3A4CLA9"/>
<dbReference type="RefSeq" id="WP_119879248.1">
    <property type="nucleotide sequence ID" value="NZ_JASPBZ010000003.1"/>
</dbReference>
<keyword evidence="3" id="KW-0378">Hydrolase</keyword>
<organism evidence="3 4">
    <name type="scientific">Acinetobacter radioresistens</name>
    <dbReference type="NCBI Taxonomy" id="40216"/>
    <lineage>
        <taxon>Bacteria</taxon>
        <taxon>Pseudomonadati</taxon>
        <taxon>Pseudomonadota</taxon>
        <taxon>Gammaproteobacteria</taxon>
        <taxon>Moraxellales</taxon>
        <taxon>Moraxellaceae</taxon>
        <taxon>Acinetobacter</taxon>
    </lineage>
</organism>
<dbReference type="GO" id="GO:0047372">
    <property type="term" value="F:monoacylglycerol lipase activity"/>
    <property type="evidence" value="ECO:0007669"/>
    <property type="project" value="TreeGrafter"/>
</dbReference>
<dbReference type="PANTHER" id="PTHR10794:SF93">
    <property type="entry name" value="SERINE AMINOPEPTIDASE S33 DOMAIN-CONTAINING PROTEIN"/>
    <property type="match status" value="1"/>
</dbReference>
<dbReference type="PANTHER" id="PTHR10794">
    <property type="entry name" value="ABHYDROLASE DOMAIN-CONTAINING PROTEIN"/>
    <property type="match status" value="1"/>
</dbReference>
<protein>
    <submittedName>
        <fullName evidence="3">Alpha/beta hydrolase</fullName>
    </submittedName>
</protein>
<proteinExistence type="inferred from homology"/>
<dbReference type="SUPFAM" id="SSF53474">
    <property type="entry name" value="alpha/beta-Hydrolases"/>
    <property type="match status" value="1"/>
</dbReference>
<feature type="active site" description="Charge relay system" evidence="2">
    <location>
        <position position="182"/>
    </location>
</feature>
<dbReference type="Proteomes" id="UP000262257">
    <property type="component" value="Unassembled WGS sequence"/>
</dbReference>
<dbReference type="GO" id="GO:0034338">
    <property type="term" value="F:short-chain carboxylesterase activity"/>
    <property type="evidence" value="ECO:0007669"/>
    <property type="project" value="TreeGrafter"/>
</dbReference>
<feature type="active site" description="Charge relay system" evidence="2">
    <location>
        <position position="334"/>
    </location>
</feature>
<dbReference type="InterPro" id="IPR029058">
    <property type="entry name" value="AB_hydrolase_fold"/>
</dbReference>
<dbReference type="PIRSF" id="PIRSF005211">
    <property type="entry name" value="Ab_hydro_YheT"/>
    <property type="match status" value="1"/>
</dbReference>
<sequence length="366" mass="41803">MMVKKLTALTRELLDQVTGAEQPKLYFDPNGKVQQVLEHLPQLKEKYRPTPWLANQHAHLLYFDLFKKRRIKLKYDRIEPLTMQDGGTTGIAWYGEQLPADVPTIVLMHTITGSPQSMSELVRDLHHYTGWRIALCLRRGHAKLPMTVPKICLFGSTDDLREQLIHIQSKFPESVLYGVGSSAGTGLLVRYLGEEGHHTPFKAAFAFCPGYNTEIGFQKVHPFYSKAMTKKLFKSFIDPYQDAWKNTGSLPKVLAVKSLADFQSCYFELAGYKDFESYNQATNPVYVMDNIQIPLMILNAEDDPVCHIDNFEPYKEMIMQMPNIMVITTRKGSHCGFYEGITRTRSWAARLMADYLIAQHKLASVN</sequence>
<feature type="active site" description="Charge relay system" evidence="2">
    <location>
        <position position="303"/>
    </location>
</feature>
<name>A0A3A4CLA9_ACIRA</name>
<evidence type="ECO:0000313" key="4">
    <source>
        <dbReference type="Proteomes" id="UP000262257"/>
    </source>
</evidence>
<reference evidence="3 4" key="1">
    <citation type="journal article" date="2018" name="Nat. Biotechnol.">
        <title>A standardized bacterial taxonomy based on genome phylogeny substantially revises the tree of life.</title>
        <authorList>
            <person name="Parks D.H."/>
            <person name="Chuvochina M."/>
            <person name="Waite D.W."/>
            <person name="Rinke C."/>
            <person name="Skarshewski A."/>
            <person name="Chaumeil P.A."/>
            <person name="Hugenholtz P."/>
        </authorList>
    </citation>
    <scope>NUCLEOTIDE SEQUENCE [LARGE SCALE GENOMIC DNA]</scope>
    <source>
        <strain evidence="3">UBA10045</strain>
    </source>
</reference>
<gene>
    <name evidence="3" type="ORF">DIC32_08895</name>
</gene>
<accession>A0A3A4CLA9</accession>
<dbReference type="Gene3D" id="3.40.50.1820">
    <property type="entry name" value="alpha/beta hydrolase"/>
    <property type="match status" value="1"/>
</dbReference>
<comment type="caution">
    <text evidence="3">The sequence shown here is derived from an EMBL/GenBank/DDBJ whole genome shotgun (WGS) entry which is preliminary data.</text>
</comment>
<comment type="similarity">
    <text evidence="1">Belongs to the AB hydrolase superfamily. AB hydrolase 4 family.</text>
</comment>
<dbReference type="EMBL" id="DPXL01000110">
    <property type="protein sequence ID" value="HCM31636.1"/>
    <property type="molecule type" value="Genomic_DNA"/>
</dbReference>